<reference evidence="1" key="1">
    <citation type="journal article" date="2014" name="Front. Microbiol.">
        <title>High frequency of phylogenetically diverse reductive dehalogenase-homologous genes in deep subseafloor sedimentary metagenomes.</title>
        <authorList>
            <person name="Kawai M."/>
            <person name="Futagami T."/>
            <person name="Toyoda A."/>
            <person name="Takaki Y."/>
            <person name="Nishi S."/>
            <person name="Hori S."/>
            <person name="Arai W."/>
            <person name="Tsubouchi T."/>
            <person name="Morono Y."/>
            <person name="Uchiyama I."/>
            <person name="Ito T."/>
            <person name="Fujiyama A."/>
            <person name="Inagaki F."/>
            <person name="Takami H."/>
        </authorList>
    </citation>
    <scope>NUCLEOTIDE SEQUENCE</scope>
    <source>
        <strain evidence="1">Expedition CK06-06</strain>
    </source>
</reference>
<proteinExistence type="predicted"/>
<dbReference type="SUPFAM" id="SSF53756">
    <property type="entry name" value="UDP-Glycosyltransferase/glycogen phosphorylase"/>
    <property type="match status" value="1"/>
</dbReference>
<protein>
    <submittedName>
        <fullName evidence="1">Uncharacterized protein</fullName>
    </submittedName>
</protein>
<feature type="non-terminal residue" evidence="1">
    <location>
        <position position="167"/>
    </location>
</feature>
<comment type="caution">
    <text evidence="1">The sequence shown here is derived from an EMBL/GenBank/DDBJ whole genome shotgun (WGS) entry which is preliminary data.</text>
</comment>
<evidence type="ECO:0000313" key="1">
    <source>
        <dbReference type="EMBL" id="GAG94584.1"/>
    </source>
</evidence>
<dbReference type="EMBL" id="BART01027561">
    <property type="protein sequence ID" value="GAG94584.1"/>
    <property type="molecule type" value="Genomic_DNA"/>
</dbReference>
<dbReference type="AlphaFoldDB" id="X1BF82"/>
<accession>X1BF82</accession>
<name>X1BF82_9ZZZZ</name>
<gene>
    <name evidence="1" type="ORF">S01H4_48841</name>
</gene>
<organism evidence="1">
    <name type="scientific">marine sediment metagenome</name>
    <dbReference type="NCBI Taxonomy" id="412755"/>
    <lineage>
        <taxon>unclassified sequences</taxon>
        <taxon>metagenomes</taxon>
        <taxon>ecological metagenomes</taxon>
    </lineage>
</organism>
<sequence length="167" mass="19714">MEIWKYNYVFIHRESMPVGPPVFEFLVARVFKKKIIFDFDDAIWLSNSSESNRFFAPLKWHSNFFKICKWSYKISAGNEYLKNTAVLYNKQVYVNPTTIDTVNLHNQLKNHKDEIKVIGWTGSHSTVKYLEPIFPILEKLKESYDFRFVVISDEPPDFLVDYAGLLC</sequence>